<dbReference type="Proteomes" id="UP000182235">
    <property type="component" value="Unassembled WGS sequence"/>
</dbReference>
<gene>
    <name evidence="2" type="ORF">AJ78_05137</name>
</gene>
<sequence length="263" mass="29627">MPFAQYFGLQAFYLSGLVVNGSVLSLLLNGSIVGIHFNTLISRVRRAWLTKFDSPRTTMRSFFLHMGLALSNFLCLVVDGVSGHPSPELIMLLFALTAKQQDSHTLAENMDTRMSSDPMGFQHVGMDGILRLFNQAGEVVGYSLLTRGQLLKELANSPLSVEEKEELTRQWSNIATSQVSSRQIYEPPHYLLPPRLVDPEAFRLQHEKRELQPPRTSVPRGLREKPNHCTELDCLKTSDCLPHNCPLCKFFGRHPVGRCVTHI</sequence>
<comment type="caution">
    <text evidence="2">The sequence shown here is derived from an EMBL/GenBank/DDBJ whole genome shotgun (WGS) entry which is preliminary data.</text>
</comment>
<keyword evidence="1" id="KW-1133">Transmembrane helix</keyword>
<dbReference type="OrthoDB" id="4178540at2759"/>
<organism evidence="2 3">
    <name type="scientific">Emergomyces pasteurianus Ep9510</name>
    <dbReference type="NCBI Taxonomy" id="1447872"/>
    <lineage>
        <taxon>Eukaryota</taxon>
        <taxon>Fungi</taxon>
        <taxon>Dikarya</taxon>
        <taxon>Ascomycota</taxon>
        <taxon>Pezizomycotina</taxon>
        <taxon>Eurotiomycetes</taxon>
        <taxon>Eurotiomycetidae</taxon>
        <taxon>Onygenales</taxon>
        <taxon>Ajellomycetaceae</taxon>
        <taxon>Emergomyces</taxon>
    </lineage>
</organism>
<proteinExistence type="predicted"/>
<evidence type="ECO:0000313" key="2">
    <source>
        <dbReference type="EMBL" id="OJD14523.1"/>
    </source>
</evidence>
<evidence type="ECO:0000256" key="1">
    <source>
        <dbReference type="SAM" id="Phobius"/>
    </source>
</evidence>
<protein>
    <submittedName>
        <fullName evidence="2">Uncharacterized protein</fullName>
    </submittedName>
</protein>
<reference evidence="2 3" key="1">
    <citation type="submission" date="2015-07" db="EMBL/GenBank/DDBJ databases">
        <title>Emmonsia species relationships and genome sequence.</title>
        <authorList>
            <consortium name="The Broad Institute Genomics Platform"/>
            <person name="Cuomo C.A."/>
            <person name="Munoz J.F."/>
            <person name="Imamovic A."/>
            <person name="Priest M.E."/>
            <person name="Young S."/>
            <person name="Clay O.K."/>
            <person name="McEwen J.G."/>
        </authorList>
    </citation>
    <scope>NUCLEOTIDE SEQUENCE [LARGE SCALE GENOMIC DNA]</scope>
    <source>
        <strain evidence="2 3">UAMH 9510</strain>
    </source>
</reference>
<feature type="transmembrane region" description="Helical" evidence="1">
    <location>
        <begin position="12"/>
        <end position="41"/>
    </location>
</feature>
<dbReference type="STRING" id="1447872.A0A1J9Q2U3"/>
<dbReference type="AlphaFoldDB" id="A0A1J9Q2U3"/>
<keyword evidence="1" id="KW-0812">Transmembrane</keyword>
<keyword evidence="1" id="KW-0472">Membrane</keyword>
<dbReference type="EMBL" id="LGRN01000214">
    <property type="protein sequence ID" value="OJD14523.1"/>
    <property type="molecule type" value="Genomic_DNA"/>
</dbReference>
<name>A0A1J9Q2U3_9EURO</name>
<dbReference type="VEuPathDB" id="FungiDB:AJ78_05137"/>
<feature type="transmembrane region" description="Helical" evidence="1">
    <location>
        <begin position="62"/>
        <end position="81"/>
    </location>
</feature>
<keyword evidence="3" id="KW-1185">Reference proteome</keyword>
<accession>A0A1J9Q2U3</accession>
<evidence type="ECO:0000313" key="3">
    <source>
        <dbReference type="Proteomes" id="UP000182235"/>
    </source>
</evidence>